<proteinExistence type="inferred from homology"/>
<keyword evidence="6" id="KW-1185">Reference proteome</keyword>
<dbReference type="InterPro" id="IPR045851">
    <property type="entry name" value="AMP-bd_C_sf"/>
</dbReference>
<dbReference type="Gene3D" id="3.30.300.30">
    <property type="match status" value="1"/>
</dbReference>
<dbReference type="RefSeq" id="WP_378035981.1">
    <property type="nucleotide sequence ID" value="NZ_JBHSIV010000008.1"/>
</dbReference>
<gene>
    <name evidence="5" type="ORF">ACFPBZ_10480</name>
</gene>
<dbReference type="EMBL" id="JBHSIV010000008">
    <property type="protein sequence ID" value="MFC5062633.1"/>
    <property type="molecule type" value="Genomic_DNA"/>
</dbReference>
<dbReference type="InterPro" id="IPR042099">
    <property type="entry name" value="ANL_N_sf"/>
</dbReference>
<dbReference type="SUPFAM" id="SSF56801">
    <property type="entry name" value="Acetyl-CoA synthetase-like"/>
    <property type="match status" value="1"/>
</dbReference>
<dbReference type="Pfam" id="PF13193">
    <property type="entry name" value="AMP-binding_C"/>
    <property type="match status" value="1"/>
</dbReference>
<accession>A0ABV9YIF8</accession>
<comment type="similarity">
    <text evidence="1">Belongs to the ATP-dependent AMP-binding enzyme family.</text>
</comment>
<name>A0ABV9YIF8_9PSEU</name>
<evidence type="ECO:0000313" key="5">
    <source>
        <dbReference type="EMBL" id="MFC5062633.1"/>
    </source>
</evidence>
<evidence type="ECO:0000313" key="6">
    <source>
        <dbReference type="Proteomes" id="UP001595947"/>
    </source>
</evidence>
<organism evidence="5 6">
    <name type="scientific">Actinomycetospora atypica</name>
    <dbReference type="NCBI Taxonomy" id="1290095"/>
    <lineage>
        <taxon>Bacteria</taxon>
        <taxon>Bacillati</taxon>
        <taxon>Actinomycetota</taxon>
        <taxon>Actinomycetes</taxon>
        <taxon>Pseudonocardiales</taxon>
        <taxon>Pseudonocardiaceae</taxon>
        <taxon>Actinomycetospora</taxon>
    </lineage>
</organism>
<feature type="domain" description="AMP-dependent synthetase/ligase" evidence="3">
    <location>
        <begin position="48"/>
        <end position="409"/>
    </location>
</feature>
<evidence type="ECO:0000256" key="1">
    <source>
        <dbReference type="ARBA" id="ARBA00006432"/>
    </source>
</evidence>
<dbReference type="Gene3D" id="3.40.50.12780">
    <property type="entry name" value="N-terminal domain of ligase-like"/>
    <property type="match status" value="1"/>
</dbReference>
<dbReference type="PANTHER" id="PTHR43201">
    <property type="entry name" value="ACYL-COA SYNTHETASE"/>
    <property type="match status" value="1"/>
</dbReference>
<dbReference type="PROSITE" id="PS00455">
    <property type="entry name" value="AMP_BINDING"/>
    <property type="match status" value="1"/>
</dbReference>
<reference evidence="6" key="1">
    <citation type="journal article" date="2019" name="Int. J. Syst. Evol. Microbiol.">
        <title>The Global Catalogue of Microorganisms (GCM) 10K type strain sequencing project: providing services to taxonomists for standard genome sequencing and annotation.</title>
        <authorList>
            <consortium name="The Broad Institute Genomics Platform"/>
            <consortium name="The Broad Institute Genome Sequencing Center for Infectious Disease"/>
            <person name="Wu L."/>
            <person name="Ma J."/>
        </authorList>
    </citation>
    <scope>NUCLEOTIDE SEQUENCE [LARGE SCALE GENOMIC DNA]</scope>
    <source>
        <strain evidence="6">CGMCC 4.7093</strain>
    </source>
</reference>
<protein>
    <submittedName>
        <fullName evidence="5">Class I adenylate-forming enzyme family protein</fullName>
    </submittedName>
</protein>
<evidence type="ECO:0000259" key="3">
    <source>
        <dbReference type="Pfam" id="PF00501"/>
    </source>
</evidence>
<sequence length="554" mass="57965">MPAASRAQIVAELTAPGGPFALGEAVVHGVPLRVHVTAPQTLREAHAATAAHGDRTFTVHDGERVGFDEHRVRVATLARRYAEAGLRPGDRVAICLRNYPEWAPLCWAAWVSGLVVVPLNAWWQRAELEHAVADAAPSLVVADGERAPVLRDVTPDDVPVVVVRGEGAPSFDDFLGEPVHDLGGHEPAPDDDAFILYTSGTTGRPKGAIGTHRNLCTDVHNRGLLATLAARRTGVAPPERPGVLLAFPIFHVAGLCAMVNATVGGSVLATQYRWDAREALRVIAAEGLTAVAGVPTIASDLLRTAIADDALGALSTVTGIGMGGAPIPPELVRRVARIGSPGNGYGLTETTAGIAFNQGEDYLAAPDAVGRPVPSADVRVVDPDTGADLGEGAVGELWFRGPNVVRGYWNAPEATAAAFVDGWFRTGDLGRVDDGVVRVVDRLKDVVIRGGENVYCAAVEAELLEVDGVLDAAVVGIPHPTYGEEVAAVVVHAPGTVPDEAALHDRVASRIAAFAAPTTIRTTTDPLPRNAVGKVLKREVRSALVSTSPCLDTD</sequence>
<feature type="domain" description="AMP-binding enzyme C-terminal" evidence="4">
    <location>
        <begin position="459"/>
        <end position="534"/>
    </location>
</feature>
<dbReference type="InterPro" id="IPR000873">
    <property type="entry name" value="AMP-dep_synth/lig_dom"/>
</dbReference>
<evidence type="ECO:0000256" key="2">
    <source>
        <dbReference type="ARBA" id="ARBA00022598"/>
    </source>
</evidence>
<dbReference type="PANTHER" id="PTHR43201:SF5">
    <property type="entry name" value="MEDIUM-CHAIN ACYL-COA LIGASE ACSF2, MITOCHONDRIAL"/>
    <property type="match status" value="1"/>
</dbReference>
<comment type="caution">
    <text evidence="5">The sequence shown here is derived from an EMBL/GenBank/DDBJ whole genome shotgun (WGS) entry which is preliminary data.</text>
</comment>
<dbReference type="Pfam" id="PF00501">
    <property type="entry name" value="AMP-binding"/>
    <property type="match status" value="1"/>
</dbReference>
<dbReference type="Proteomes" id="UP001595947">
    <property type="component" value="Unassembled WGS sequence"/>
</dbReference>
<dbReference type="InterPro" id="IPR020845">
    <property type="entry name" value="AMP-binding_CS"/>
</dbReference>
<dbReference type="InterPro" id="IPR025110">
    <property type="entry name" value="AMP-bd_C"/>
</dbReference>
<keyword evidence="2" id="KW-0436">Ligase</keyword>
<evidence type="ECO:0000259" key="4">
    <source>
        <dbReference type="Pfam" id="PF13193"/>
    </source>
</evidence>